<accession>A0ABN9DN07</accession>
<dbReference type="InterPro" id="IPR041085">
    <property type="entry name" value="TSAP1_C"/>
</dbReference>
<evidence type="ECO:0000256" key="3">
    <source>
        <dbReference type="ARBA" id="ARBA00022490"/>
    </source>
</evidence>
<evidence type="ECO:0000256" key="5">
    <source>
        <dbReference type="ARBA" id="ARBA00022884"/>
    </source>
</evidence>
<dbReference type="PANTHER" id="PTHR37457">
    <property type="entry name" value="TRNA SELENOCYSTEINE 1-ASSOCIATED PROTEIN 1-RELATED"/>
    <property type="match status" value="1"/>
</dbReference>
<evidence type="ECO:0000256" key="4">
    <source>
        <dbReference type="ARBA" id="ARBA00022737"/>
    </source>
</evidence>
<comment type="subcellular location">
    <subcellularLocation>
        <location evidence="2">Cytoplasm</location>
    </subcellularLocation>
    <subcellularLocation>
        <location evidence="1">Nucleus</location>
    </subcellularLocation>
</comment>
<keyword evidence="4" id="KW-0677">Repeat</keyword>
<keyword evidence="10" id="KW-1185">Reference proteome</keyword>
<evidence type="ECO:0000256" key="6">
    <source>
        <dbReference type="ARBA" id="ARBA00022917"/>
    </source>
</evidence>
<keyword evidence="7" id="KW-0539">Nucleus</keyword>
<keyword evidence="3" id="KW-0963">Cytoplasm</keyword>
<dbReference type="EMBL" id="CATNWA010014589">
    <property type="protein sequence ID" value="CAI9573673.1"/>
    <property type="molecule type" value="Genomic_DNA"/>
</dbReference>
<keyword evidence="5" id="KW-0694">RNA-binding</keyword>
<sequence>MNINGKAISGTNPPKRFKLKHALYTKPAAESSPNPAVRNPAAEYVQAFNYYTQQFQQMLSNWKYDPKSNAYSYQQYGYTANAWQSPEEIGEESLEDPIPELDVNEANNEFMAQSEELYEALMDSHWQPLDTVMSKVPSEV</sequence>
<proteinExistence type="predicted"/>
<dbReference type="Proteomes" id="UP001162483">
    <property type="component" value="Unassembled WGS sequence"/>
</dbReference>
<dbReference type="Pfam" id="PF17654">
    <property type="entry name" value="Trnau1ap"/>
    <property type="match status" value="1"/>
</dbReference>
<dbReference type="PANTHER" id="PTHR37457:SF2">
    <property type="entry name" value="TRNA SELENOCYSTEINE 1-ASSOCIATED PROTEIN 1"/>
    <property type="match status" value="1"/>
</dbReference>
<dbReference type="InterPro" id="IPR040434">
    <property type="entry name" value="TSAP1"/>
</dbReference>
<protein>
    <recommendedName>
        <fullName evidence="8">tRNA selenocysteine 1-associated protein 1 C-terminal domain-containing protein</fullName>
    </recommendedName>
</protein>
<reference evidence="9" key="1">
    <citation type="submission" date="2023-05" db="EMBL/GenBank/DDBJ databases">
        <authorList>
            <person name="Stuckert A."/>
        </authorList>
    </citation>
    <scope>NUCLEOTIDE SEQUENCE</scope>
</reference>
<evidence type="ECO:0000256" key="2">
    <source>
        <dbReference type="ARBA" id="ARBA00004496"/>
    </source>
</evidence>
<evidence type="ECO:0000259" key="8">
    <source>
        <dbReference type="Pfam" id="PF17654"/>
    </source>
</evidence>
<comment type="caution">
    <text evidence="9">The sequence shown here is derived from an EMBL/GenBank/DDBJ whole genome shotgun (WGS) entry which is preliminary data.</text>
</comment>
<evidence type="ECO:0000256" key="7">
    <source>
        <dbReference type="ARBA" id="ARBA00023242"/>
    </source>
</evidence>
<feature type="domain" description="tRNA selenocysteine 1-associated protein 1 C-terminal" evidence="8">
    <location>
        <begin position="43"/>
        <end position="137"/>
    </location>
</feature>
<evidence type="ECO:0000313" key="9">
    <source>
        <dbReference type="EMBL" id="CAI9573673.1"/>
    </source>
</evidence>
<evidence type="ECO:0000313" key="10">
    <source>
        <dbReference type="Proteomes" id="UP001162483"/>
    </source>
</evidence>
<keyword evidence="6" id="KW-0648">Protein biosynthesis</keyword>
<gene>
    <name evidence="9" type="ORF">SPARVUS_LOCUS7803524</name>
</gene>
<name>A0ABN9DN07_9NEOB</name>
<evidence type="ECO:0000256" key="1">
    <source>
        <dbReference type="ARBA" id="ARBA00004123"/>
    </source>
</evidence>
<organism evidence="9 10">
    <name type="scientific">Staurois parvus</name>
    <dbReference type="NCBI Taxonomy" id="386267"/>
    <lineage>
        <taxon>Eukaryota</taxon>
        <taxon>Metazoa</taxon>
        <taxon>Chordata</taxon>
        <taxon>Craniata</taxon>
        <taxon>Vertebrata</taxon>
        <taxon>Euteleostomi</taxon>
        <taxon>Amphibia</taxon>
        <taxon>Batrachia</taxon>
        <taxon>Anura</taxon>
        <taxon>Neobatrachia</taxon>
        <taxon>Ranoidea</taxon>
        <taxon>Ranidae</taxon>
        <taxon>Staurois</taxon>
    </lineage>
</organism>